<reference evidence="2" key="1">
    <citation type="journal article" date="2021" name="ISME J.">
        <title>Evolutionary origin and ecological implication of a unique nif island in free-living Bradyrhizobium lineages.</title>
        <authorList>
            <person name="Tao J."/>
        </authorList>
    </citation>
    <scope>NUCLEOTIDE SEQUENCE [LARGE SCALE GENOMIC DNA]</scope>
    <source>
        <strain evidence="2">SZCCT0094</strain>
    </source>
</reference>
<evidence type="ECO:0000313" key="1">
    <source>
        <dbReference type="EMBL" id="MBR1135186.1"/>
    </source>
</evidence>
<dbReference type="RefSeq" id="WP_172238599.1">
    <property type="nucleotide sequence ID" value="NZ_JABFDP010000020.1"/>
</dbReference>
<sequence length="231" mass="26180">MSIGYRAEQFQRGSDVSLPYRATLLNEINSVISENWIVHAPHWSEAHSPFHDDFGIMLVWHGPALCAYTIYQRFLIDAHPVIYRSSTAIRPEHQRRGLYGRLTDFVLSDATLASAPPDGRFMAWRTRSPVVWRSLSRLCNRVAPSLADSEEHVHDLVSIADQLSAKLYPKQILEQPSLIMRDVYGHITYRTEPRCDSDIALNEWFGSNLGASCDSVFSVGALDARCSYRPT</sequence>
<comment type="caution">
    <text evidence="1">The sequence shown here is derived from an EMBL/GenBank/DDBJ whole genome shotgun (WGS) entry which is preliminary data.</text>
</comment>
<gene>
    <name evidence="1" type="ORF">JQ619_05375</name>
</gene>
<name>A0ABS5G1M4_9BRAD</name>
<accession>A0ABS5G1M4</accession>
<evidence type="ECO:0000313" key="2">
    <source>
        <dbReference type="Proteomes" id="UP001314635"/>
    </source>
</evidence>
<evidence type="ECO:0008006" key="3">
    <source>
        <dbReference type="Google" id="ProtNLM"/>
    </source>
</evidence>
<protein>
    <recommendedName>
        <fullName evidence="3">N-acetyltransferase domain-containing protein</fullName>
    </recommendedName>
</protein>
<keyword evidence="2" id="KW-1185">Reference proteome</keyword>
<proteinExistence type="predicted"/>
<dbReference type="InterPro" id="IPR016181">
    <property type="entry name" value="Acyl_CoA_acyltransferase"/>
</dbReference>
<dbReference type="Proteomes" id="UP001314635">
    <property type="component" value="Unassembled WGS sequence"/>
</dbReference>
<dbReference type="SUPFAM" id="SSF55729">
    <property type="entry name" value="Acyl-CoA N-acyltransferases (Nat)"/>
    <property type="match status" value="1"/>
</dbReference>
<organism evidence="1 2">
    <name type="scientific">Bradyrhizobium denitrificans</name>
    <dbReference type="NCBI Taxonomy" id="2734912"/>
    <lineage>
        <taxon>Bacteria</taxon>
        <taxon>Pseudomonadati</taxon>
        <taxon>Pseudomonadota</taxon>
        <taxon>Alphaproteobacteria</taxon>
        <taxon>Hyphomicrobiales</taxon>
        <taxon>Nitrobacteraceae</taxon>
        <taxon>Bradyrhizobium</taxon>
    </lineage>
</organism>
<dbReference type="EMBL" id="JAFCLK010000004">
    <property type="protein sequence ID" value="MBR1135186.1"/>
    <property type="molecule type" value="Genomic_DNA"/>
</dbReference>